<feature type="binding site" evidence="14 15">
    <location>
        <position position="18"/>
    </location>
    <ligand>
        <name>a divalent metal cation</name>
        <dbReference type="ChEBI" id="CHEBI:60240"/>
    </ligand>
</feature>
<evidence type="ECO:0000256" key="2">
    <source>
        <dbReference type="ARBA" id="ARBA00001946"/>
    </source>
</evidence>
<evidence type="ECO:0000256" key="4">
    <source>
        <dbReference type="ARBA" id="ARBA00004496"/>
    </source>
</evidence>
<dbReference type="EC" id="3.1.26.4" evidence="6 14"/>
<evidence type="ECO:0000256" key="5">
    <source>
        <dbReference type="ARBA" id="ARBA00007383"/>
    </source>
</evidence>
<dbReference type="RefSeq" id="WP_059023562.1">
    <property type="nucleotide sequence ID" value="NZ_JBNZCO010000001.1"/>
</dbReference>
<dbReference type="NCBIfam" id="NF000595">
    <property type="entry name" value="PRK00015.1-3"/>
    <property type="match status" value="1"/>
</dbReference>
<evidence type="ECO:0000256" key="6">
    <source>
        <dbReference type="ARBA" id="ARBA00012180"/>
    </source>
</evidence>
<dbReference type="EMBL" id="LN609302">
    <property type="protein sequence ID" value="CEF55447.1"/>
    <property type="molecule type" value="Genomic_DNA"/>
</dbReference>
<dbReference type="InterPro" id="IPR012337">
    <property type="entry name" value="RNaseH-like_sf"/>
</dbReference>
<evidence type="ECO:0000256" key="7">
    <source>
        <dbReference type="ARBA" id="ARBA00019179"/>
    </source>
</evidence>
<dbReference type="GO" id="GO:0032299">
    <property type="term" value="C:ribonuclease H2 complex"/>
    <property type="evidence" value="ECO:0007669"/>
    <property type="project" value="TreeGrafter"/>
</dbReference>
<dbReference type="InterPro" id="IPR022898">
    <property type="entry name" value="RNase_HII"/>
</dbReference>
<dbReference type="AlphaFoldDB" id="A0A0U5F3I0"/>
<evidence type="ECO:0000313" key="21">
    <source>
        <dbReference type="Proteomes" id="UP000657200"/>
    </source>
</evidence>
<dbReference type="InterPro" id="IPR036397">
    <property type="entry name" value="RNaseH_sf"/>
</dbReference>
<evidence type="ECO:0000256" key="13">
    <source>
        <dbReference type="ARBA" id="ARBA00023211"/>
    </source>
</evidence>
<keyword evidence="13 14" id="KW-0464">Manganese</keyword>
<dbReference type="InterPro" id="IPR001352">
    <property type="entry name" value="RNase_HII/HIII"/>
</dbReference>
<name>A0A0U5F3I0_9PROT</name>
<evidence type="ECO:0000256" key="15">
    <source>
        <dbReference type="PROSITE-ProRule" id="PRU01319"/>
    </source>
</evidence>
<feature type="binding site" evidence="14 15">
    <location>
        <position position="19"/>
    </location>
    <ligand>
        <name>a divalent metal cation</name>
        <dbReference type="ChEBI" id="CHEBI:60240"/>
    </ligand>
</feature>
<dbReference type="GO" id="GO:0006298">
    <property type="term" value="P:mismatch repair"/>
    <property type="evidence" value="ECO:0007669"/>
    <property type="project" value="TreeGrafter"/>
</dbReference>
<dbReference type="EMBL" id="WOTE01000001">
    <property type="protein sequence ID" value="NHO38426.1"/>
    <property type="molecule type" value="Genomic_DNA"/>
</dbReference>
<dbReference type="PATRIC" id="fig|431306.5.peg.1452"/>
<dbReference type="InterPro" id="IPR024567">
    <property type="entry name" value="RNase_HII/HIII_dom"/>
</dbReference>
<evidence type="ECO:0000256" key="11">
    <source>
        <dbReference type="ARBA" id="ARBA00022759"/>
    </source>
</evidence>
<evidence type="ECO:0000313" key="19">
    <source>
        <dbReference type="EMBL" id="NHO38426.1"/>
    </source>
</evidence>
<keyword evidence="9 14" id="KW-0540">Nuclease</keyword>
<feature type="binding site" evidence="14 15">
    <location>
        <position position="114"/>
    </location>
    <ligand>
        <name>a divalent metal cation</name>
        <dbReference type="ChEBI" id="CHEBI:60240"/>
    </ligand>
</feature>
<dbReference type="Proteomes" id="UP000657200">
    <property type="component" value="Unassembled WGS sequence"/>
</dbReference>
<keyword evidence="21" id="KW-1185">Reference proteome</keyword>
<dbReference type="STRING" id="431306.AGA_1427"/>
<evidence type="ECO:0000256" key="8">
    <source>
        <dbReference type="ARBA" id="ARBA00022490"/>
    </source>
</evidence>
<comment type="similarity">
    <text evidence="5 14 16">Belongs to the RNase HII family.</text>
</comment>
<evidence type="ECO:0000256" key="9">
    <source>
        <dbReference type="ARBA" id="ARBA00022722"/>
    </source>
</evidence>
<evidence type="ECO:0000256" key="14">
    <source>
        <dbReference type="HAMAP-Rule" id="MF_00052"/>
    </source>
</evidence>
<dbReference type="OrthoDB" id="9803420at2"/>
<dbReference type="PROSITE" id="PS51975">
    <property type="entry name" value="RNASE_H_2"/>
    <property type="match status" value="1"/>
</dbReference>
<evidence type="ECO:0000256" key="12">
    <source>
        <dbReference type="ARBA" id="ARBA00022801"/>
    </source>
</evidence>
<organism evidence="18 20">
    <name type="scientific">Acetobacter ghanensis</name>
    <dbReference type="NCBI Taxonomy" id="431306"/>
    <lineage>
        <taxon>Bacteria</taxon>
        <taxon>Pseudomonadati</taxon>
        <taxon>Pseudomonadota</taxon>
        <taxon>Alphaproteobacteria</taxon>
        <taxon>Acetobacterales</taxon>
        <taxon>Acetobacteraceae</taxon>
        <taxon>Acetobacter</taxon>
    </lineage>
</organism>
<dbReference type="GO" id="GO:0043137">
    <property type="term" value="P:DNA replication, removal of RNA primer"/>
    <property type="evidence" value="ECO:0007669"/>
    <property type="project" value="TreeGrafter"/>
</dbReference>
<comment type="cofactor">
    <cofactor evidence="2">
        <name>Mg(2+)</name>
        <dbReference type="ChEBI" id="CHEBI:18420"/>
    </cofactor>
</comment>
<keyword evidence="11 14" id="KW-0255">Endonuclease</keyword>
<feature type="domain" description="RNase H type-2" evidence="17">
    <location>
        <begin position="12"/>
        <end position="205"/>
    </location>
</feature>
<dbReference type="HAMAP" id="MF_00052_B">
    <property type="entry name" value="RNase_HII_B"/>
    <property type="match status" value="1"/>
</dbReference>
<dbReference type="PANTHER" id="PTHR10954">
    <property type="entry name" value="RIBONUCLEASE H2 SUBUNIT A"/>
    <property type="match status" value="1"/>
</dbReference>
<sequence>MPDFRREQQHGGLVAGVDEVGRGPLAGPVVAAAVVFARGVPDDLAAVIDDSKKLKPALREAIAERLPHVPGVAIGVGAASTAEIDRINIYHASHLAMQRAVARLPVRPDHVLVDGNKIPDFGCSAEAIVGGDGVSLSIAAASIVAKVVRDRIMARLDVRWPDYGWEKNAGYGTAVHRQALMHVGVTPHHRKTFGTVRRQMEHLVTETPA</sequence>
<comment type="subcellular location">
    <subcellularLocation>
        <location evidence="4 14">Cytoplasm</location>
    </subcellularLocation>
</comment>
<comment type="cofactor">
    <cofactor evidence="14 15">
        <name>Mn(2+)</name>
        <dbReference type="ChEBI" id="CHEBI:29035"/>
    </cofactor>
    <cofactor evidence="14 15">
        <name>Mg(2+)</name>
        <dbReference type="ChEBI" id="CHEBI:18420"/>
    </cofactor>
    <text evidence="14 15">Manganese or magnesium. Binds 1 divalent metal ion per monomer in the absence of substrate. May bind a second metal ion after substrate binding.</text>
</comment>
<reference evidence="18" key="2">
    <citation type="submission" date="2014-09" db="EMBL/GenBank/DDBJ databases">
        <authorList>
            <person name="Magalhaes I.L.F."/>
            <person name="Oliveira U."/>
            <person name="Santos F.R."/>
            <person name="Vidigal T.H.D.A."/>
            <person name="Brescovit A.D."/>
            <person name="Santos A.J."/>
        </authorList>
    </citation>
    <scope>NUCLEOTIDE SEQUENCE</scope>
    <source>
        <strain evidence="18">LMG 23848T</strain>
    </source>
</reference>
<dbReference type="Pfam" id="PF01351">
    <property type="entry name" value="RNase_HII"/>
    <property type="match status" value="1"/>
</dbReference>
<reference evidence="19 21" key="3">
    <citation type="journal article" date="2020" name="Int. J. Syst. Evol. Microbiol.">
        <title>Novel acetic acid bacteria from cider fermentations: Acetobacter conturbans sp. nov. and Acetobacter fallax sp. nov.</title>
        <authorList>
            <person name="Sombolestani A.S."/>
            <person name="Cleenwerck I."/>
            <person name="Cnockaert M."/>
            <person name="Borremans W."/>
            <person name="Wieme A.D."/>
            <person name="De Vuyst L."/>
            <person name="Vandamme P."/>
        </authorList>
    </citation>
    <scope>NUCLEOTIDE SEQUENCE [LARGE SCALE GENOMIC DNA]</scope>
    <source>
        <strain evidence="19 21">LMG 23848</strain>
    </source>
</reference>
<evidence type="ECO:0000256" key="1">
    <source>
        <dbReference type="ARBA" id="ARBA00000077"/>
    </source>
</evidence>
<evidence type="ECO:0000256" key="3">
    <source>
        <dbReference type="ARBA" id="ARBA00004065"/>
    </source>
</evidence>
<dbReference type="GO" id="GO:0005737">
    <property type="term" value="C:cytoplasm"/>
    <property type="evidence" value="ECO:0007669"/>
    <property type="project" value="UniProtKB-SubCell"/>
</dbReference>
<evidence type="ECO:0000313" key="20">
    <source>
        <dbReference type="Proteomes" id="UP000068250"/>
    </source>
</evidence>
<evidence type="ECO:0000313" key="18">
    <source>
        <dbReference type="EMBL" id="CEF55447.1"/>
    </source>
</evidence>
<protein>
    <recommendedName>
        <fullName evidence="7 14">Ribonuclease HII</fullName>
        <shortName evidence="14">RNase HII</shortName>
        <ecNumber evidence="6 14">3.1.26.4</ecNumber>
    </recommendedName>
</protein>
<dbReference type="GO" id="GO:0030145">
    <property type="term" value="F:manganese ion binding"/>
    <property type="evidence" value="ECO:0007669"/>
    <property type="project" value="UniProtKB-UniRule"/>
</dbReference>
<dbReference type="Proteomes" id="UP000068250">
    <property type="component" value="Chromosome I"/>
</dbReference>
<keyword evidence="12 14" id="KW-0378">Hydrolase</keyword>
<dbReference type="CDD" id="cd07182">
    <property type="entry name" value="RNase_HII_bacteria_HII_like"/>
    <property type="match status" value="1"/>
</dbReference>
<comment type="catalytic activity">
    <reaction evidence="1 14 15 16">
        <text>Endonucleolytic cleavage to 5'-phosphomonoester.</text>
        <dbReference type="EC" id="3.1.26.4"/>
    </reaction>
</comment>
<keyword evidence="8 14" id="KW-0963">Cytoplasm</keyword>
<evidence type="ECO:0000256" key="16">
    <source>
        <dbReference type="RuleBase" id="RU003515"/>
    </source>
</evidence>
<keyword evidence="10 14" id="KW-0479">Metal-binding</keyword>
<evidence type="ECO:0000259" key="17">
    <source>
        <dbReference type="PROSITE" id="PS51975"/>
    </source>
</evidence>
<proteinExistence type="inferred from homology"/>
<comment type="function">
    <text evidence="3 14 16">Endonuclease that specifically degrades the RNA of RNA-DNA hybrids.</text>
</comment>
<dbReference type="SUPFAM" id="SSF53098">
    <property type="entry name" value="Ribonuclease H-like"/>
    <property type="match status" value="1"/>
</dbReference>
<dbReference type="Gene3D" id="3.30.420.10">
    <property type="entry name" value="Ribonuclease H-like superfamily/Ribonuclease H"/>
    <property type="match status" value="1"/>
</dbReference>
<accession>A0A0U5F3I0</accession>
<dbReference type="GO" id="GO:0003723">
    <property type="term" value="F:RNA binding"/>
    <property type="evidence" value="ECO:0007669"/>
    <property type="project" value="UniProtKB-UniRule"/>
</dbReference>
<dbReference type="GO" id="GO:0004523">
    <property type="term" value="F:RNA-DNA hybrid ribonuclease activity"/>
    <property type="evidence" value="ECO:0007669"/>
    <property type="project" value="UniProtKB-UniRule"/>
</dbReference>
<evidence type="ECO:0000256" key="10">
    <source>
        <dbReference type="ARBA" id="ARBA00022723"/>
    </source>
</evidence>
<gene>
    <name evidence="14 18" type="primary">rnhB</name>
    <name evidence="18" type="ORF">AGA_1427</name>
    <name evidence="19" type="ORF">GOB80_01790</name>
</gene>
<dbReference type="PANTHER" id="PTHR10954:SF18">
    <property type="entry name" value="RIBONUCLEASE HII"/>
    <property type="match status" value="1"/>
</dbReference>
<reference evidence="20" key="1">
    <citation type="submission" date="2014-09" db="EMBL/GenBank/DDBJ databases">
        <authorList>
            <person name="Illeghems K.G."/>
        </authorList>
    </citation>
    <scope>NUCLEOTIDE SEQUENCE [LARGE SCALE GENOMIC DNA]</scope>
    <source>
        <strain evidence="20">LMG 23848T</strain>
    </source>
</reference>